<dbReference type="PANTHER" id="PTHR11228">
    <property type="entry name" value="RADICAL SAM DOMAIN PROTEIN"/>
    <property type="match status" value="1"/>
</dbReference>
<dbReference type="InterPro" id="IPR058240">
    <property type="entry name" value="rSAM_sf"/>
</dbReference>
<evidence type="ECO:0000256" key="4">
    <source>
        <dbReference type="ARBA" id="ARBA00023014"/>
    </source>
</evidence>
<keyword evidence="6" id="KW-0456">Lyase</keyword>
<dbReference type="PANTHER" id="PTHR11228:SF27">
    <property type="entry name" value="GLYCYL-RADICAL ENZYME ACTIVATING ENZYME MJ1227-RELATED"/>
    <property type="match status" value="1"/>
</dbReference>
<dbReference type="InterPro" id="IPR050377">
    <property type="entry name" value="Radical_SAM_PqqE_MftC-like"/>
</dbReference>
<dbReference type="InterPro" id="IPR012840">
    <property type="entry name" value="NrdG2"/>
</dbReference>
<evidence type="ECO:0000256" key="3">
    <source>
        <dbReference type="ARBA" id="ARBA00023004"/>
    </source>
</evidence>
<keyword evidence="3" id="KW-0408">Iron</keyword>
<sequence>MDFLGHEKTSLVDYPDKICTIYFVGGCNFQCPYCHNGPLVRMEGIRITEDEVFRFLHKRKKYIDGICISGGEPTLYEGLYGFLQRVKKEGLLVKLDTNGTHPEVVERLLREQLLDYVAMDLKAPFHKYEAVAGAKVNIEDIQKSIELIRNAEIDYEFRTTVCRELLTKEDILEIIGLIKGSKRYSLQNFRDGETVLGGAGQFHPFDIDTLEEIERETKDYFEILKIRK</sequence>
<dbReference type="NCBIfam" id="TIGR02495">
    <property type="entry name" value="NrdG2"/>
    <property type="match status" value="1"/>
</dbReference>
<dbReference type="OrthoDB" id="9782387at2"/>
<proteinExistence type="predicted"/>
<keyword evidence="6" id="KW-0670">Pyruvate</keyword>
<gene>
    <name evidence="6" type="ORF">SAMN02745975_02946</name>
</gene>
<evidence type="ECO:0000259" key="5">
    <source>
        <dbReference type="PROSITE" id="PS51918"/>
    </source>
</evidence>
<keyword evidence="1" id="KW-0949">S-adenosyl-L-methionine</keyword>
<evidence type="ECO:0000256" key="1">
    <source>
        <dbReference type="ARBA" id="ARBA00022691"/>
    </source>
</evidence>
<dbReference type="CDD" id="cd01335">
    <property type="entry name" value="Radical_SAM"/>
    <property type="match status" value="1"/>
</dbReference>
<evidence type="ECO:0000313" key="7">
    <source>
        <dbReference type="Proteomes" id="UP000184536"/>
    </source>
</evidence>
<feature type="domain" description="Radical SAM core" evidence="5">
    <location>
        <begin position="13"/>
        <end position="228"/>
    </location>
</feature>
<keyword evidence="7" id="KW-1185">Reference proteome</keyword>
<dbReference type="PROSITE" id="PS51918">
    <property type="entry name" value="RADICAL_SAM"/>
    <property type="match status" value="1"/>
</dbReference>
<evidence type="ECO:0000313" key="6">
    <source>
        <dbReference type="EMBL" id="SHJ81363.1"/>
    </source>
</evidence>
<dbReference type="GO" id="GO:0016829">
    <property type="term" value="F:lyase activity"/>
    <property type="evidence" value="ECO:0007669"/>
    <property type="project" value="UniProtKB-KW"/>
</dbReference>
<dbReference type="SUPFAM" id="SSF102114">
    <property type="entry name" value="Radical SAM enzymes"/>
    <property type="match status" value="1"/>
</dbReference>
<accession>A0A1M6MDK5</accession>
<dbReference type="RefSeq" id="WP_110941994.1">
    <property type="nucleotide sequence ID" value="NZ_FQZV01000043.1"/>
</dbReference>
<keyword evidence="4" id="KW-0411">Iron-sulfur</keyword>
<name>A0A1M6MDK5_9FIRM</name>
<organism evidence="6 7">
    <name type="scientific">Geosporobacter subterraneus DSM 17957</name>
    <dbReference type="NCBI Taxonomy" id="1121919"/>
    <lineage>
        <taxon>Bacteria</taxon>
        <taxon>Bacillati</taxon>
        <taxon>Bacillota</taxon>
        <taxon>Clostridia</taxon>
        <taxon>Peptostreptococcales</taxon>
        <taxon>Thermotaleaceae</taxon>
        <taxon>Geosporobacter</taxon>
    </lineage>
</organism>
<dbReference type="SFLD" id="SFLDG01094">
    <property type="entry name" value="Uncharacterised_Radical_SAM_Su"/>
    <property type="match status" value="1"/>
</dbReference>
<dbReference type="InterPro" id="IPR013785">
    <property type="entry name" value="Aldolase_TIM"/>
</dbReference>
<evidence type="ECO:0000256" key="2">
    <source>
        <dbReference type="ARBA" id="ARBA00022723"/>
    </source>
</evidence>
<dbReference type="GO" id="GO:0051536">
    <property type="term" value="F:iron-sulfur cluster binding"/>
    <property type="evidence" value="ECO:0007669"/>
    <property type="project" value="UniProtKB-KW"/>
</dbReference>
<dbReference type="SFLD" id="SFLDG01067">
    <property type="entry name" value="SPASM/twitch_domain_containing"/>
    <property type="match status" value="1"/>
</dbReference>
<dbReference type="InterPro" id="IPR007197">
    <property type="entry name" value="rSAM"/>
</dbReference>
<dbReference type="GO" id="GO:0046872">
    <property type="term" value="F:metal ion binding"/>
    <property type="evidence" value="ECO:0007669"/>
    <property type="project" value="UniProtKB-KW"/>
</dbReference>
<dbReference type="STRING" id="1121919.SAMN02745975_02946"/>
<dbReference type="Pfam" id="PF04055">
    <property type="entry name" value="Radical_SAM"/>
    <property type="match status" value="1"/>
</dbReference>
<dbReference type="Proteomes" id="UP000184536">
    <property type="component" value="Unassembled WGS sequence"/>
</dbReference>
<keyword evidence="2" id="KW-0479">Metal-binding</keyword>
<dbReference type="SFLD" id="SFLDS00029">
    <property type="entry name" value="Radical_SAM"/>
    <property type="match status" value="1"/>
</dbReference>
<protein>
    <submittedName>
        <fullName evidence="6">Pyruvate formate lyase activating enzyme</fullName>
    </submittedName>
</protein>
<dbReference type="AlphaFoldDB" id="A0A1M6MDK5"/>
<reference evidence="7" key="1">
    <citation type="submission" date="2016-11" db="EMBL/GenBank/DDBJ databases">
        <authorList>
            <person name="Varghese N."/>
            <person name="Submissions S."/>
        </authorList>
    </citation>
    <scope>NUCLEOTIDE SEQUENCE [LARGE SCALE GENOMIC DNA]</scope>
    <source>
        <strain evidence="7">DSM 17957</strain>
    </source>
</reference>
<dbReference type="EMBL" id="FQZV01000043">
    <property type="protein sequence ID" value="SHJ81363.1"/>
    <property type="molecule type" value="Genomic_DNA"/>
</dbReference>
<dbReference type="Gene3D" id="3.20.20.70">
    <property type="entry name" value="Aldolase class I"/>
    <property type="match status" value="1"/>
</dbReference>